<accession>A0A378U9H6</accession>
<dbReference type="Gene3D" id="2.30.110.10">
    <property type="entry name" value="Electron Transport, Fmn-binding Protein, Chain A"/>
    <property type="match status" value="1"/>
</dbReference>
<protein>
    <submittedName>
        <fullName evidence="1">Deazaflavin-dependent nitroreductase family protein</fullName>
    </submittedName>
</protein>
<dbReference type="Proteomes" id="UP000255389">
    <property type="component" value="Unassembled WGS sequence"/>
</dbReference>
<name>A0A378U9H6_MYCFO</name>
<dbReference type="NCBIfam" id="TIGR00026">
    <property type="entry name" value="hi_GC_TIGR00026"/>
    <property type="match status" value="1"/>
</dbReference>
<dbReference type="EMBL" id="UGQY01000001">
    <property type="protein sequence ID" value="STZ74016.1"/>
    <property type="molecule type" value="Genomic_DNA"/>
</dbReference>
<dbReference type="InterPro" id="IPR012349">
    <property type="entry name" value="Split_barrel_FMN-bd"/>
</dbReference>
<sequence length="144" mass="15770">MSAKDHPNNAPGVPMLVPPALERFQIKYINPLVKPFSKRLPGFTVIKHRGRTSGTPYETIVTSYRKGDLFAVTLLHGKTNWVKNVIAAGGADVHLFRGDIKITNPRVLPAGTDDPTLPEFPATRPAGWVSSSQISFDTLARLLI</sequence>
<organism evidence="1 2">
    <name type="scientific">Mycolicibacterium fortuitum</name>
    <name type="common">Mycobacterium fortuitum</name>
    <dbReference type="NCBI Taxonomy" id="1766"/>
    <lineage>
        <taxon>Bacteria</taxon>
        <taxon>Bacillati</taxon>
        <taxon>Actinomycetota</taxon>
        <taxon>Actinomycetes</taxon>
        <taxon>Mycobacteriales</taxon>
        <taxon>Mycobacteriaceae</taxon>
        <taxon>Mycolicibacterium</taxon>
    </lineage>
</organism>
<evidence type="ECO:0000313" key="2">
    <source>
        <dbReference type="Proteomes" id="UP000255389"/>
    </source>
</evidence>
<evidence type="ECO:0000313" key="1">
    <source>
        <dbReference type="EMBL" id="STZ74016.1"/>
    </source>
</evidence>
<reference evidence="1 2" key="1">
    <citation type="submission" date="2018-06" db="EMBL/GenBank/DDBJ databases">
        <authorList>
            <consortium name="Pathogen Informatics"/>
            <person name="Doyle S."/>
        </authorList>
    </citation>
    <scope>NUCLEOTIDE SEQUENCE [LARGE SCALE GENOMIC DNA]</scope>
    <source>
        <strain evidence="1 2">NCTC1542</strain>
    </source>
</reference>
<gene>
    <name evidence="1" type="ORF">NCTC1542_01564</name>
</gene>
<dbReference type="GO" id="GO:0016491">
    <property type="term" value="F:oxidoreductase activity"/>
    <property type="evidence" value="ECO:0007669"/>
    <property type="project" value="InterPro"/>
</dbReference>
<dbReference type="InterPro" id="IPR004378">
    <property type="entry name" value="F420H2_quin_Rdtase"/>
</dbReference>
<proteinExistence type="predicted"/>
<dbReference type="AlphaFoldDB" id="A0A378U9H6"/>